<dbReference type="OrthoDB" id="7366637at2"/>
<feature type="region of interest" description="Disordered" evidence="1">
    <location>
        <begin position="1"/>
        <end position="50"/>
    </location>
</feature>
<reference evidence="2 3" key="1">
    <citation type="submission" date="2014-07" db="EMBL/GenBank/DDBJ databases">
        <title>Draft genome sequence of Thalassospira profundimaris PR54-5.</title>
        <authorList>
            <person name="Lai Q."/>
            <person name="Shao Z."/>
        </authorList>
    </citation>
    <scope>NUCLEOTIDE SEQUENCE [LARGE SCALE GENOMIC DNA]</scope>
    <source>
        <strain evidence="2 3">PR54-5</strain>
    </source>
</reference>
<protein>
    <submittedName>
        <fullName evidence="2">Uncharacterized protein</fullName>
    </submittedName>
</protein>
<organism evidence="2 3">
    <name type="scientific">Thalassospira profundimaris</name>
    <dbReference type="NCBI Taxonomy" id="502049"/>
    <lineage>
        <taxon>Bacteria</taxon>
        <taxon>Pseudomonadati</taxon>
        <taxon>Pseudomonadota</taxon>
        <taxon>Alphaproteobacteria</taxon>
        <taxon>Rhodospirillales</taxon>
        <taxon>Thalassospiraceae</taxon>
        <taxon>Thalassospira</taxon>
    </lineage>
</organism>
<dbReference type="RefSeq" id="WP_114097140.1">
    <property type="nucleotide sequence ID" value="NZ_JPWI01000002.1"/>
</dbReference>
<dbReference type="EMBL" id="JPWI01000002">
    <property type="protein sequence ID" value="RCK47998.1"/>
    <property type="molecule type" value="Genomic_DNA"/>
</dbReference>
<feature type="compositionally biased region" description="Polar residues" evidence="1">
    <location>
        <begin position="1"/>
        <end position="10"/>
    </location>
</feature>
<evidence type="ECO:0000256" key="1">
    <source>
        <dbReference type="SAM" id="MobiDB-lite"/>
    </source>
</evidence>
<name>A0A367X2U2_9PROT</name>
<dbReference type="Proteomes" id="UP000252255">
    <property type="component" value="Unassembled WGS sequence"/>
</dbReference>
<feature type="compositionally biased region" description="Low complexity" evidence="1">
    <location>
        <begin position="24"/>
        <end position="38"/>
    </location>
</feature>
<evidence type="ECO:0000313" key="2">
    <source>
        <dbReference type="EMBL" id="RCK47998.1"/>
    </source>
</evidence>
<dbReference type="AlphaFoldDB" id="A0A367X2U2"/>
<gene>
    <name evidence="2" type="ORF">TH30_06080</name>
</gene>
<comment type="caution">
    <text evidence="2">The sequence shown here is derived from an EMBL/GenBank/DDBJ whole genome shotgun (WGS) entry which is preliminary data.</text>
</comment>
<accession>A0A367X2U2</accession>
<proteinExistence type="predicted"/>
<sequence>MVSVSSSSDIKTAIPVRPASPIAQRQQSEQEIQQQNQSVERTSRVSLTTDQEIERAVQAFQRDRNEQQRFVKEGTQETILENYIDQYDPSGYGQTGTTNSASANNAAGRGQYINIIV</sequence>
<evidence type="ECO:0000313" key="3">
    <source>
        <dbReference type="Proteomes" id="UP000252255"/>
    </source>
</evidence>